<evidence type="ECO:0000256" key="1">
    <source>
        <dbReference type="SAM" id="MobiDB-lite"/>
    </source>
</evidence>
<feature type="compositionally biased region" description="Basic and acidic residues" evidence="1">
    <location>
        <begin position="33"/>
        <end position="42"/>
    </location>
</feature>
<gene>
    <name evidence="2" type="ORF">DD236_03900</name>
</gene>
<dbReference type="InterPro" id="IPR010985">
    <property type="entry name" value="Ribbon_hlx_hlx"/>
</dbReference>
<feature type="region of interest" description="Disordered" evidence="1">
    <location>
        <begin position="17"/>
        <end position="69"/>
    </location>
</feature>
<dbReference type="AlphaFoldDB" id="A0A2V1KB50"/>
<dbReference type="Proteomes" id="UP000245283">
    <property type="component" value="Unassembled WGS sequence"/>
</dbReference>
<dbReference type="CDD" id="cd22231">
    <property type="entry name" value="RHH_NikR_HicB-like"/>
    <property type="match status" value="1"/>
</dbReference>
<dbReference type="GO" id="GO:0006355">
    <property type="term" value="P:regulation of DNA-templated transcription"/>
    <property type="evidence" value="ECO:0007669"/>
    <property type="project" value="InterPro"/>
</dbReference>
<reference evidence="3" key="1">
    <citation type="submission" date="2018-05" db="EMBL/GenBank/DDBJ databases">
        <authorList>
            <person name="Li Y."/>
        </authorList>
    </citation>
    <scope>NUCLEOTIDE SEQUENCE [LARGE SCALE GENOMIC DNA]</scope>
    <source>
        <strain evidence="3">sk1b4</strain>
    </source>
</reference>
<evidence type="ECO:0000313" key="3">
    <source>
        <dbReference type="Proteomes" id="UP000245283"/>
    </source>
</evidence>
<protein>
    <submittedName>
        <fullName evidence="2">CopG family transcriptional regulator</fullName>
    </submittedName>
</protein>
<comment type="caution">
    <text evidence="2">The sequence shown here is derived from an EMBL/GenBank/DDBJ whole genome shotgun (WGS) entry which is preliminary data.</text>
</comment>
<dbReference type="InterPro" id="IPR013321">
    <property type="entry name" value="Arc_rbn_hlx_hlx"/>
</dbReference>
<name>A0A2V1KB50_9ACTO</name>
<dbReference type="RefSeq" id="WP_109093030.1">
    <property type="nucleotide sequence ID" value="NZ_JBQDCU010000041.1"/>
</dbReference>
<organism evidence="2 3">
    <name type="scientific">Ancrocorticia populi</name>
    <dbReference type="NCBI Taxonomy" id="2175228"/>
    <lineage>
        <taxon>Bacteria</taxon>
        <taxon>Bacillati</taxon>
        <taxon>Actinomycetota</taxon>
        <taxon>Actinomycetes</taxon>
        <taxon>Actinomycetales</taxon>
        <taxon>Actinomycetaceae</taxon>
        <taxon>Ancrocorticia</taxon>
    </lineage>
</organism>
<dbReference type="SUPFAM" id="SSF47598">
    <property type="entry name" value="Ribbon-helix-helix"/>
    <property type="match status" value="1"/>
</dbReference>
<keyword evidence="3" id="KW-1185">Reference proteome</keyword>
<dbReference type="EMBL" id="QETB01000001">
    <property type="protein sequence ID" value="PWF27530.1"/>
    <property type="molecule type" value="Genomic_DNA"/>
</dbReference>
<dbReference type="Gene3D" id="1.10.1220.10">
    <property type="entry name" value="Met repressor-like"/>
    <property type="match status" value="1"/>
</dbReference>
<proteinExistence type="predicted"/>
<dbReference type="OrthoDB" id="3259063at2"/>
<accession>A0A2V1KB50</accession>
<evidence type="ECO:0000313" key="2">
    <source>
        <dbReference type="EMBL" id="PWF27530.1"/>
    </source>
</evidence>
<sequence>MNHKIDWDKMADWAESDAPFAGAPSGQTLSGEAAREAGRRILEQYGSGRPSLGHEHAQGKGSSPRRQVRLPQEVNDELDAYAAEHGQTASQVMRDALKEFFERRAA</sequence>